<organism evidence="5 6">
    <name type="scientific">Choiromyces venosus 120613-1</name>
    <dbReference type="NCBI Taxonomy" id="1336337"/>
    <lineage>
        <taxon>Eukaryota</taxon>
        <taxon>Fungi</taxon>
        <taxon>Dikarya</taxon>
        <taxon>Ascomycota</taxon>
        <taxon>Pezizomycotina</taxon>
        <taxon>Pezizomycetes</taxon>
        <taxon>Pezizales</taxon>
        <taxon>Tuberaceae</taxon>
        <taxon>Choiromyces</taxon>
    </lineage>
</organism>
<dbReference type="SUPFAM" id="SSF48439">
    <property type="entry name" value="Protein prenylyltransferase"/>
    <property type="match status" value="1"/>
</dbReference>
<keyword evidence="2" id="KW-0637">Prenyltransferase</keyword>
<dbReference type="PANTHER" id="PTHR11129">
    <property type="entry name" value="PROTEIN FARNESYLTRANSFERASE ALPHA SUBUNIT/RAB GERANYLGERANYL TRANSFERASE ALPHA SUBUNIT"/>
    <property type="match status" value="1"/>
</dbReference>
<dbReference type="OrthoDB" id="5358702at2759"/>
<evidence type="ECO:0000256" key="3">
    <source>
        <dbReference type="ARBA" id="ARBA00022679"/>
    </source>
</evidence>
<evidence type="ECO:0000313" key="6">
    <source>
        <dbReference type="Proteomes" id="UP000276215"/>
    </source>
</evidence>
<keyword evidence="4" id="KW-0677">Repeat</keyword>
<dbReference type="GO" id="GO:0005737">
    <property type="term" value="C:cytoplasm"/>
    <property type="evidence" value="ECO:0007669"/>
    <property type="project" value="TreeGrafter"/>
</dbReference>
<comment type="similarity">
    <text evidence="1">Belongs to the protein prenyltransferase subunit alpha family.</text>
</comment>
<dbReference type="Pfam" id="PF01239">
    <property type="entry name" value="PPTA"/>
    <property type="match status" value="1"/>
</dbReference>
<evidence type="ECO:0000256" key="1">
    <source>
        <dbReference type="ARBA" id="ARBA00006734"/>
    </source>
</evidence>
<dbReference type="GO" id="GO:0008318">
    <property type="term" value="F:protein prenyltransferase activity"/>
    <property type="evidence" value="ECO:0007669"/>
    <property type="project" value="InterPro"/>
</dbReference>
<dbReference type="AlphaFoldDB" id="A0A3N4JFT2"/>
<keyword evidence="3" id="KW-0808">Transferase</keyword>
<proteinExistence type="inferred from homology"/>
<accession>A0A3N4JFT2</accession>
<evidence type="ECO:0000313" key="5">
    <source>
        <dbReference type="EMBL" id="RPA95571.1"/>
    </source>
</evidence>
<sequence length="322" mass="36439">MTKPVPTPAYTKLTTFFNSNPGRILHIEFYPTQPDTPPKILTSGPNIAIPKPLLLQAFQTAHPTFSSADATKQEILDSSLVLLLIASESLTAVNARRKIILDRGARSGRDEIQLIASFLTSPLNKHNKSPLLWSYRRWLIERFGDLEEGIGAELGVVEASGEMHPRNYYAWNHARFATTFFLPRSPSHPQLSYLLDRTENFALSHVSDTSVWSFLQFLFFQTLEQPDPHTFRVQLGEIVWRSMEFVHVLARGHESVWVFVRTVLGSKELLDAGKRRELVGVLEGWVRGDVVDVEDARRERMLEERALAWIGKYRGGGVSTAS</sequence>
<name>A0A3N4JFT2_9PEZI</name>
<evidence type="ECO:0000256" key="4">
    <source>
        <dbReference type="ARBA" id="ARBA00022737"/>
    </source>
</evidence>
<evidence type="ECO:0000256" key="2">
    <source>
        <dbReference type="ARBA" id="ARBA00022602"/>
    </source>
</evidence>
<dbReference type="Gene3D" id="1.25.40.120">
    <property type="entry name" value="Protein prenylyltransferase"/>
    <property type="match status" value="1"/>
</dbReference>
<dbReference type="InterPro" id="IPR002088">
    <property type="entry name" value="Prenyl_trans_a"/>
</dbReference>
<protein>
    <recommendedName>
        <fullName evidence="7">Protein prenylyltransferase</fullName>
    </recommendedName>
</protein>
<keyword evidence="6" id="KW-1185">Reference proteome</keyword>
<evidence type="ECO:0008006" key="7">
    <source>
        <dbReference type="Google" id="ProtNLM"/>
    </source>
</evidence>
<dbReference type="PANTHER" id="PTHR11129:SF3">
    <property type="entry name" value="PROTEIN PRENYLTRANSFERASE ALPHA SUBUNIT REPEAT-CONTAINING PROTEIN 1"/>
    <property type="match status" value="1"/>
</dbReference>
<dbReference type="Proteomes" id="UP000276215">
    <property type="component" value="Unassembled WGS sequence"/>
</dbReference>
<dbReference type="EMBL" id="ML120424">
    <property type="protein sequence ID" value="RPA95571.1"/>
    <property type="molecule type" value="Genomic_DNA"/>
</dbReference>
<reference evidence="5 6" key="1">
    <citation type="journal article" date="2018" name="Nat. Ecol. Evol.">
        <title>Pezizomycetes genomes reveal the molecular basis of ectomycorrhizal truffle lifestyle.</title>
        <authorList>
            <person name="Murat C."/>
            <person name="Payen T."/>
            <person name="Noel B."/>
            <person name="Kuo A."/>
            <person name="Morin E."/>
            <person name="Chen J."/>
            <person name="Kohler A."/>
            <person name="Krizsan K."/>
            <person name="Balestrini R."/>
            <person name="Da Silva C."/>
            <person name="Montanini B."/>
            <person name="Hainaut M."/>
            <person name="Levati E."/>
            <person name="Barry K.W."/>
            <person name="Belfiori B."/>
            <person name="Cichocki N."/>
            <person name="Clum A."/>
            <person name="Dockter R.B."/>
            <person name="Fauchery L."/>
            <person name="Guy J."/>
            <person name="Iotti M."/>
            <person name="Le Tacon F."/>
            <person name="Lindquist E.A."/>
            <person name="Lipzen A."/>
            <person name="Malagnac F."/>
            <person name="Mello A."/>
            <person name="Molinier V."/>
            <person name="Miyauchi S."/>
            <person name="Poulain J."/>
            <person name="Riccioni C."/>
            <person name="Rubini A."/>
            <person name="Sitrit Y."/>
            <person name="Splivallo R."/>
            <person name="Traeger S."/>
            <person name="Wang M."/>
            <person name="Zifcakova L."/>
            <person name="Wipf D."/>
            <person name="Zambonelli A."/>
            <person name="Paolocci F."/>
            <person name="Nowrousian M."/>
            <person name="Ottonello S."/>
            <person name="Baldrian P."/>
            <person name="Spatafora J.W."/>
            <person name="Henrissat B."/>
            <person name="Nagy L.G."/>
            <person name="Aury J.M."/>
            <person name="Wincker P."/>
            <person name="Grigoriev I.V."/>
            <person name="Bonfante P."/>
            <person name="Martin F.M."/>
        </authorList>
    </citation>
    <scope>NUCLEOTIDE SEQUENCE [LARGE SCALE GENOMIC DNA]</scope>
    <source>
        <strain evidence="5 6">120613-1</strain>
    </source>
</reference>
<gene>
    <name evidence="5" type="ORF">L873DRAFT_1307062</name>
</gene>